<keyword evidence="15" id="KW-1185">Reference proteome</keyword>
<dbReference type="AlphaFoldDB" id="A0ABD1E8E4"/>
<keyword evidence="5" id="KW-1003">Cell membrane</keyword>
<organism evidence="14 15">
    <name type="scientific">Hypothenemus hampei</name>
    <name type="common">Coffee berry borer</name>
    <dbReference type="NCBI Taxonomy" id="57062"/>
    <lineage>
        <taxon>Eukaryota</taxon>
        <taxon>Metazoa</taxon>
        <taxon>Ecdysozoa</taxon>
        <taxon>Arthropoda</taxon>
        <taxon>Hexapoda</taxon>
        <taxon>Insecta</taxon>
        <taxon>Pterygota</taxon>
        <taxon>Neoptera</taxon>
        <taxon>Endopterygota</taxon>
        <taxon>Coleoptera</taxon>
        <taxon>Polyphaga</taxon>
        <taxon>Cucujiformia</taxon>
        <taxon>Curculionidae</taxon>
        <taxon>Scolytinae</taxon>
        <taxon>Hypothenemus</taxon>
    </lineage>
</organism>
<comment type="caution">
    <text evidence="14">The sequence shown here is derived from an EMBL/GenBank/DDBJ whole genome shotgun (WGS) entry which is preliminary data.</text>
</comment>
<name>A0ABD1E8E4_HYPHA</name>
<reference evidence="14 15" key="1">
    <citation type="submission" date="2024-05" db="EMBL/GenBank/DDBJ databases">
        <title>Genetic variation in Jamaican populations of the coffee berry borer (Hypothenemus hampei).</title>
        <authorList>
            <person name="Errbii M."/>
            <person name="Myrie A."/>
        </authorList>
    </citation>
    <scope>NUCLEOTIDE SEQUENCE [LARGE SCALE GENOMIC DNA]</scope>
    <source>
        <strain evidence="14">JA-Hopewell-2020-01-JO</strain>
        <tissue evidence="14">Whole body</tissue>
    </source>
</reference>
<feature type="transmembrane region" description="Helical" evidence="13">
    <location>
        <begin position="185"/>
        <end position="206"/>
    </location>
</feature>
<evidence type="ECO:0000256" key="4">
    <source>
        <dbReference type="ARBA" id="ARBA00022448"/>
    </source>
</evidence>
<feature type="transmembrane region" description="Helical" evidence="13">
    <location>
        <begin position="162"/>
        <end position="179"/>
    </location>
</feature>
<dbReference type="InterPro" id="IPR047664">
    <property type="entry name" value="SWEET"/>
</dbReference>
<evidence type="ECO:0000256" key="9">
    <source>
        <dbReference type="ARBA" id="ARBA00022989"/>
    </source>
</evidence>
<evidence type="ECO:0000256" key="1">
    <source>
        <dbReference type="ARBA" id="ARBA00004651"/>
    </source>
</evidence>
<evidence type="ECO:0000256" key="5">
    <source>
        <dbReference type="ARBA" id="ARBA00022475"/>
    </source>
</evidence>
<feature type="transmembrane region" description="Helical" evidence="13">
    <location>
        <begin position="6"/>
        <end position="29"/>
    </location>
</feature>
<evidence type="ECO:0000313" key="15">
    <source>
        <dbReference type="Proteomes" id="UP001566132"/>
    </source>
</evidence>
<dbReference type="FunFam" id="1.20.1280.290:FF:000010">
    <property type="entry name" value="Sugar transporter SWEET"/>
    <property type="match status" value="1"/>
</dbReference>
<comment type="function">
    <text evidence="13">Mediates sugar transport across membranes.</text>
</comment>
<comment type="similarity">
    <text evidence="3 13">Belongs to the SWEET sugar transporter family.</text>
</comment>
<dbReference type="GO" id="GO:0005886">
    <property type="term" value="C:plasma membrane"/>
    <property type="evidence" value="ECO:0007669"/>
    <property type="project" value="UniProtKB-SubCell"/>
</dbReference>
<dbReference type="PANTHER" id="PTHR10791">
    <property type="entry name" value="RAG1-ACTIVATING PROTEIN 1"/>
    <property type="match status" value="1"/>
</dbReference>
<keyword evidence="11 13" id="KW-0472">Membrane</keyword>
<proteinExistence type="inferred from homology"/>
<evidence type="ECO:0000313" key="14">
    <source>
        <dbReference type="EMBL" id="KAL1490927.1"/>
    </source>
</evidence>
<dbReference type="Proteomes" id="UP001566132">
    <property type="component" value="Unassembled WGS sequence"/>
</dbReference>
<evidence type="ECO:0000256" key="3">
    <source>
        <dbReference type="ARBA" id="ARBA00007809"/>
    </source>
</evidence>
<evidence type="ECO:0000256" key="8">
    <source>
        <dbReference type="ARBA" id="ARBA00022737"/>
    </source>
</evidence>
<evidence type="ECO:0000256" key="2">
    <source>
        <dbReference type="ARBA" id="ARBA00004653"/>
    </source>
</evidence>
<keyword evidence="10" id="KW-0333">Golgi apparatus</keyword>
<dbReference type="InterPro" id="IPR004316">
    <property type="entry name" value="SWEET_rpt"/>
</dbReference>
<gene>
    <name evidence="14" type="ORF">ABEB36_011598</name>
</gene>
<keyword evidence="9 13" id="KW-1133">Transmembrane helix</keyword>
<keyword evidence="8" id="KW-0677">Repeat</keyword>
<accession>A0ABD1E8E4</accession>
<feature type="transmembrane region" description="Helical" evidence="13">
    <location>
        <begin position="41"/>
        <end position="61"/>
    </location>
</feature>
<keyword evidence="7 13" id="KW-0812">Transmembrane</keyword>
<feature type="transmembrane region" description="Helical" evidence="13">
    <location>
        <begin position="96"/>
        <end position="114"/>
    </location>
</feature>
<comment type="subcellular location">
    <subcellularLocation>
        <location evidence="1 13">Cell membrane</location>
        <topology evidence="1 13">Multi-pass membrane protein</topology>
    </subcellularLocation>
    <subcellularLocation>
        <location evidence="2">Golgi apparatus membrane</location>
        <topology evidence="2">Multi-pass membrane protein</topology>
    </subcellularLocation>
</comment>
<evidence type="ECO:0000256" key="11">
    <source>
        <dbReference type="ARBA" id="ARBA00023136"/>
    </source>
</evidence>
<evidence type="ECO:0000256" key="6">
    <source>
        <dbReference type="ARBA" id="ARBA00022597"/>
    </source>
</evidence>
<evidence type="ECO:0000256" key="13">
    <source>
        <dbReference type="RuleBase" id="RU910715"/>
    </source>
</evidence>
<protein>
    <recommendedName>
        <fullName evidence="13">Sugar transporter SWEET</fullName>
    </recommendedName>
</protein>
<keyword evidence="6 13" id="KW-0762">Sugar transport</keyword>
<dbReference type="FunFam" id="1.20.1280.290:FF:000004">
    <property type="entry name" value="Sugar transporter SWEET"/>
    <property type="match status" value="1"/>
</dbReference>
<evidence type="ECO:0000256" key="7">
    <source>
        <dbReference type="ARBA" id="ARBA00022692"/>
    </source>
</evidence>
<comment type="function">
    <text evidence="12">Mediates both low-affinity uptake and efflux of sugar across the membrane.</text>
</comment>
<evidence type="ECO:0000256" key="10">
    <source>
        <dbReference type="ARBA" id="ARBA00023034"/>
    </source>
</evidence>
<feature type="transmembrane region" description="Helical" evidence="13">
    <location>
        <begin position="67"/>
        <end position="89"/>
    </location>
</feature>
<dbReference type="PANTHER" id="PTHR10791:SF112">
    <property type="entry name" value="SUGAR TRANSPORTER SWEET1"/>
    <property type="match status" value="1"/>
</dbReference>
<dbReference type="Gene3D" id="1.20.1280.290">
    <property type="match status" value="2"/>
</dbReference>
<evidence type="ECO:0000256" key="12">
    <source>
        <dbReference type="ARBA" id="ARBA00055578"/>
    </source>
</evidence>
<feature type="transmembrane region" description="Helical" evidence="13">
    <location>
        <begin position="126"/>
        <end position="150"/>
    </location>
</feature>
<keyword evidence="4 13" id="KW-0813">Transport</keyword>
<sequence length="220" mass="24822">MNEESLKNILATTASICTILQFLSGTLTCQKIVKNKSTGDISSFPFVSGCLSTSLWLRYGFLIQDTSLILVNTIGVSLFFSYVLVFCLYSIKKINVFRQFLFCFLVLVVVLMRLHRTEDSESAHHFLGRICVMVTVLFFAAPFASLLHVFRVKNTESLPYHLIVATFIVSLQWLIYGLLLQDSFIQIPNFLGCILSGFQLSLFLIYPSNGHSKLHLTSNV</sequence>
<dbReference type="Pfam" id="PF03083">
    <property type="entry name" value="MtN3_slv"/>
    <property type="match status" value="2"/>
</dbReference>
<dbReference type="EMBL" id="JBDJPC010000009">
    <property type="protein sequence ID" value="KAL1490927.1"/>
    <property type="molecule type" value="Genomic_DNA"/>
</dbReference>
<dbReference type="GO" id="GO:0000139">
    <property type="term" value="C:Golgi membrane"/>
    <property type="evidence" value="ECO:0007669"/>
    <property type="project" value="UniProtKB-SubCell"/>
</dbReference>